<feature type="region of interest" description="Disordered" evidence="1">
    <location>
        <begin position="269"/>
        <end position="299"/>
    </location>
</feature>
<reference evidence="3" key="1">
    <citation type="submission" date="2025-08" db="UniProtKB">
        <authorList>
            <consortium name="RefSeq"/>
        </authorList>
    </citation>
    <scope>IDENTIFICATION</scope>
</reference>
<evidence type="ECO:0000256" key="1">
    <source>
        <dbReference type="SAM" id="MobiDB-lite"/>
    </source>
</evidence>
<dbReference type="GO" id="GO:0048477">
    <property type="term" value="P:oogenesis"/>
    <property type="evidence" value="ECO:0007669"/>
    <property type="project" value="TreeGrafter"/>
</dbReference>
<sequence>MILGNDDVTLDIQDQLLFPYLSLKQEHECSVCSYYCKMADILLSNLDKLLLQLVFQLEQASYSKEYERQQIQLYTANILEKKSEICHLHEEINKSEEAILSLCRQNNTNKENCNIWKPTYVILKKHEEYLQKELQNYQEATEKDKKMYQDYMNQYQEVFRQHQAKYLETTIAQEYYREKKEYEEIQDRVQQHSKLFKQKEAELIDLHKPGPFQSLSSWATYIASLRKNTKETLTHAEILTQQSAELVKTAKELEKKMNYLKEHLGNVTEDQKHTEQMEEDSNMIEEKAKNRERKKDFDESLFKESQPLLKKKEQTYKPFNLPSIFQKLVQSVPTVKPQFQITDRGAEKKEDLAGHSAVTSIYFNHMENENQKCDNSETNIVETDSPITNDPKEISNRLLANQKNTLTKQCFNIENTKGKKADYKQKENKSMDSAAISQDRQTENSTKPGYYSSTRDADTAETPGLITLEPNILPKTPDSGEMRTPFELFPPESEGLLVKSPAFSFLAGFASKSQSPGFNLFDFSAFETESSLDQLGESCSAGNINPISPHKGIGDFFGKMDTEDSFTFAFPTVPSTQVFQDGKEDFNFPFAFGSSEQSTLKGFQSASENRKPFSLF</sequence>
<dbReference type="GO" id="GO:0007129">
    <property type="term" value="P:homologous chromosome pairing at meiosis"/>
    <property type="evidence" value="ECO:0007669"/>
    <property type="project" value="TreeGrafter"/>
</dbReference>
<dbReference type="GO" id="GO:0000801">
    <property type="term" value="C:central element"/>
    <property type="evidence" value="ECO:0007669"/>
    <property type="project" value="TreeGrafter"/>
</dbReference>
<feature type="compositionally biased region" description="Polar residues" evidence="1">
    <location>
        <begin position="435"/>
        <end position="454"/>
    </location>
</feature>
<feature type="region of interest" description="Disordered" evidence="1">
    <location>
        <begin position="417"/>
        <end position="479"/>
    </location>
</feature>
<organism evidence="2 3">
    <name type="scientific">Notechis scutatus</name>
    <name type="common">mainland tiger snake</name>
    <dbReference type="NCBI Taxonomy" id="8663"/>
    <lineage>
        <taxon>Eukaryota</taxon>
        <taxon>Metazoa</taxon>
        <taxon>Chordata</taxon>
        <taxon>Craniata</taxon>
        <taxon>Vertebrata</taxon>
        <taxon>Euteleostomi</taxon>
        <taxon>Lepidosauria</taxon>
        <taxon>Squamata</taxon>
        <taxon>Bifurcata</taxon>
        <taxon>Unidentata</taxon>
        <taxon>Episquamata</taxon>
        <taxon>Toxicofera</taxon>
        <taxon>Serpentes</taxon>
        <taxon>Colubroidea</taxon>
        <taxon>Elapidae</taxon>
        <taxon>Hydrophiinae</taxon>
        <taxon>Notechis</taxon>
    </lineage>
</organism>
<dbReference type="GO" id="GO:0007283">
    <property type="term" value="P:spermatogenesis"/>
    <property type="evidence" value="ECO:0007669"/>
    <property type="project" value="TreeGrafter"/>
</dbReference>
<gene>
    <name evidence="3" type="primary">CUNH14orf39</name>
</gene>
<name>A0A6J1U501_9SAUR</name>
<dbReference type="AlphaFoldDB" id="A0A6J1U501"/>
<keyword evidence="2" id="KW-1185">Reference proteome</keyword>
<dbReference type="GeneID" id="113413751"/>
<feature type="compositionally biased region" description="Basic and acidic residues" evidence="1">
    <location>
        <begin position="284"/>
        <end position="299"/>
    </location>
</feature>
<protein>
    <submittedName>
        <fullName evidence="3">Protein SIX6OS1</fullName>
    </submittedName>
</protein>
<accession>A0A6J1U501</accession>
<dbReference type="PANTHER" id="PTHR35449">
    <property type="entry name" value="PROTEIN SIX6OS1"/>
    <property type="match status" value="1"/>
</dbReference>
<dbReference type="RefSeq" id="XP_026526042.1">
    <property type="nucleotide sequence ID" value="XM_026670257.1"/>
</dbReference>
<dbReference type="CTD" id="109320890"/>
<dbReference type="PANTHER" id="PTHR35449:SF1">
    <property type="entry name" value="PROTEIN SIX6OS1"/>
    <property type="match status" value="1"/>
</dbReference>
<dbReference type="KEGG" id="nss:113413751"/>
<dbReference type="Proteomes" id="UP000504612">
    <property type="component" value="Unplaced"/>
</dbReference>
<evidence type="ECO:0000313" key="3">
    <source>
        <dbReference type="RefSeq" id="XP_026526042.1"/>
    </source>
</evidence>
<evidence type="ECO:0000313" key="2">
    <source>
        <dbReference type="Proteomes" id="UP000504612"/>
    </source>
</evidence>
<dbReference type="GO" id="GO:0010705">
    <property type="term" value="P:meiotic DNA double-strand break processing involved in reciprocal meiotic recombination"/>
    <property type="evidence" value="ECO:0007669"/>
    <property type="project" value="TreeGrafter"/>
</dbReference>
<dbReference type="Pfam" id="PF15676">
    <property type="entry name" value="S6OS1"/>
    <property type="match status" value="1"/>
</dbReference>
<dbReference type="InterPro" id="IPR031380">
    <property type="entry name" value="SIX6OS1"/>
</dbReference>
<feature type="compositionally biased region" description="Basic and acidic residues" evidence="1">
    <location>
        <begin position="417"/>
        <end position="430"/>
    </location>
</feature>
<proteinExistence type="predicted"/>